<evidence type="ECO:0000313" key="1">
    <source>
        <dbReference type="EMBL" id="MYM90291.1"/>
    </source>
</evidence>
<comment type="caution">
    <text evidence="1">The sequence shown here is derived from an EMBL/GenBank/DDBJ whole genome shotgun (WGS) entry which is preliminary data.</text>
</comment>
<name>A0A845G8V1_9BURK</name>
<organism evidence="1 2">
    <name type="scientific">Duganella vulcania</name>
    <dbReference type="NCBI Taxonomy" id="2692166"/>
    <lineage>
        <taxon>Bacteria</taxon>
        <taxon>Pseudomonadati</taxon>
        <taxon>Pseudomonadota</taxon>
        <taxon>Betaproteobacteria</taxon>
        <taxon>Burkholderiales</taxon>
        <taxon>Oxalobacteraceae</taxon>
        <taxon>Telluria group</taxon>
        <taxon>Duganella</taxon>
    </lineage>
</organism>
<accession>A0A845G8V1</accession>
<proteinExistence type="predicted"/>
<protein>
    <submittedName>
        <fullName evidence="1">Uncharacterized protein</fullName>
    </submittedName>
</protein>
<sequence>MPNLTLSDVVDVFSKAGTPKATKVRQIKNRAAYQPATDFYRTLRSAIVSIHANGKDRVALDGIVPSLADAKKIGNYQDIIDGYKKFWGKKVVGWFDPPRGSYSHAGVDVLVNPELGLIIDGKRIVIKLYFKADEITKARIELVPVLMEVVLRASCQDGDLVALLDVRKAKLYYLGVSTGPAIGMLNAELAYVAALWPSV</sequence>
<dbReference type="RefSeq" id="WP_161099095.1">
    <property type="nucleotide sequence ID" value="NZ_WWCW01000113.1"/>
</dbReference>
<gene>
    <name evidence="1" type="ORF">GTP91_24355</name>
</gene>
<reference evidence="1 2" key="1">
    <citation type="submission" date="2020-01" db="EMBL/GenBank/DDBJ databases">
        <title>Novel species isolated from a subtropical stream in China.</title>
        <authorList>
            <person name="Lu H."/>
        </authorList>
    </citation>
    <scope>NUCLEOTIDE SEQUENCE [LARGE SCALE GENOMIC DNA]</scope>
    <source>
        <strain evidence="1 2">FT82W</strain>
    </source>
</reference>
<evidence type="ECO:0000313" key="2">
    <source>
        <dbReference type="Proteomes" id="UP000470302"/>
    </source>
</evidence>
<dbReference type="EMBL" id="WWCW01000113">
    <property type="protein sequence ID" value="MYM90291.1"/>
    <property type="molecule type" value="Genomic_DNA"/>
</dbReference>
<dbReference type="AlphaFoldDB" id="A0A845G8V1"/>
<dbReference type="Proteomes" id="UP000470302">
    <property type="component" value="Unassembled WGS sequence"/>
</dbReference>